<name>A0A0B5VQN0_9FLOR</name>
<dbReference type="EMBL" id="KP308097">
    <property type="protein sequence ID" value="AJH65922.1"/>
    <property type="molecule type" value="Genomic_DNA"/>
</dbReference>
<geneLocation type="plastid" evidence="1"/>
<sequence length="66" mass="8017">MKIRNIKINTLAKKIMNTEEEIYHLKKELIILKINKMTKQKFESHRIKKIQHQISQMNQLNNNKKS</sequence>
<protein>
    <submittedName>
        <fullName evidence="1">50S ribosomal protein L29</fullName>
    </submittedName>
</protein>
<dbReference type="InterPro" id="IPR036049">
    <property type="entry name" value="Ribosomal_uL29_sf"/>
</dbReference>
<dbReference type="GO" id="GO:0005840">
    <property type="term" value="C:ribosome"/>
    <property type="evidence" value="ECO:0007669"/>
    <property type="project" value="UniProtKB-KW"/>
</dbReference>
<keyword evidence="1" id="KW-0689">Ribosomal protein</keyword>
<dbReference type="SUPFAM" id="SSF46561">
    <property type="entry name" value="Ribosomal protein L29 (L29p)"/>
    <property type="match status" value="1"/>
</dbReference>
<evidence type="ECO:0000313" key="1">
    <source>
        <dbReference type="EMBL" id="AJH65922.1"/>
    </source>
</evidence>
<accession>A0A0B5VQN0</accession>
<keyword evidence="1" id="KW-0934">Plastid</keyword>
<dbReference type="GeneID" id="23629496"/>
<gene>
    <name evidence="1" type="primary">rpl29</name>
</gene>
<keyword evidence="1" id="KW-0687">Ribonucleoprotein</keyword>
<proteinExistence type="predicted"/>
<dbReference type="RefSeq" id="YP_009122164.1">
    <property type="nucleotide sequence ID" value="NC_026523.1"/>
</dbReference>
<reference evidence="1" key="1">
    <citation type="journal article" date="2015" name="J. Phycol.">
        <title>The Choreocolax polysiphoniae plastid forces a reevaluation of the evolutionary pathways to parasitism in red algae.</title>
        <authorList>
            <person name="Salomaki E.D."/>
            <person name="Nickles K.R."/>
            <person name="Lane C.E."/>
        </authorList>
    </citation>
    <scope>NUCLEOTIDE SEQUENCE</scope>
</reference>
<dbReference type="GO" id="GO:0003735">
    <property type="term" value="F:structural constituent of ribosome"/>
    <property type="evidence" value="ECO:0007669"/>
    <property type="project" value="InterPro"/>
</dbReference>
<organism evidence="1">
    <name type="scientific">Vertebrata lanosa</name>
    <dbReference type="NCBI Taxonomy" id="1261582"/>
    <lineage>
        <taxon>Eukaryota</taxon>
        <taxon>Rhodophyta</taxon>
        <taxon>Florideophyceae</taxon>
        <taxon>Rhodymeniophycidae</taxon>
        <taxon>Ceramiales</taxon>
        <taxon>Rhodomelaceae</taxon>
        <taxon>Polysiphonioideae</taxon>
        <taxon>Vertebrata</taxon>
    </lineage>
</organism>
<dbReference type="GO" id="GO:0006412">
    <property type="term" value="P:translation"/>
    <property type="evidence" value="ECO:0007669"/>
    <property type="project" value="InterPro"/>
</dbReference>
<dbReference type="AlphaFoldDB" id="A0A0B5VQN0"/>